<accession>A0A9P0A8J1</accession>
<keyword evidence="2 5" id="KW-0863">Zinc-finger</keyword>
<keyword evidence="4 5" id="KW-0238">DNA-binding</keyword>
<dbReference type="GO" id="GO:0043565">
    <property type="term" value="F:sequence-specific DNA binding"/>
    <property type="evidence" value="ECO:0007669"/>
    <property type="project" value="InterPro"/>
</dbReference>
<feature type="compositionally biased region" description="Polar residues" evidence="6">
    <location>
        <begin position="157"/>
        <end position="167"/>
    </location>
</feature>
<feature type="domain" description="THAP-type" evidence="7">
    <location>
        <begin position="5"/>
        <end position="98"/>
    </location>
</feature>
<dbReference type="GO" id="GO:0008270">
    <property type="term" value="F:zinc ion binding"/>
    <property type="evidence" value="ECO:0007669"/>
    <property type="project" value="UniProtKB-KW"/>
</dbReference>
<feature type="region of interest" description="Disordered" evidence="6">
    <location>
        <begin position="141"/>
        <end position="193"/>
    </location>
</feature>
<evidence type="ECO:0000256" key="3">
    <source>
        <dbReference type="ARBA" id="ARBA00022833"/>
    </source>
</evidence>
<feature type="region of interest" description="Disordered" evidence="6">
    <location>
        <begin position="221"/>
        <end position="247"/>
    </location>
</feature>
<dbReference type="InterPro" id="IPR026516">
    <property type="entry name" value="THAP1/10"/>
</dbReference>
<keyword evidence="9" id="KW-1185">Reference proteome</keyword>
<evidence type="ECO:0000256" key="6">
    <source>
        <dbReference type="SAM" id="MobiDB-lite"/>
    </source>
</evidence>
<keyword evidence="3" id="KW-0862">Zinc</keyword>
<evidence type="ECO:0000259" key="7">
    <source>
        <dbReference type="PROSITE" id="PS50950"/>
    </source>
</evidence>
<dbReference type="AlphaFoldDB" id="A0A9P0A8J1"/>
<evidence type="ECO:0000256" key="2">
    <source>
        <dbReference type="ARBA" id="ARBA00022771"/>
    </source>
</evidence>
<dbReference type="SUPFAM" id="SSF57716">
    <property type="entry name" value="Glucocorticoid receptor-like (DNA-binding domain)"/>
    <property type="match status" value="1"/>
</dbReference>
<reference evidence="8" key="1">
    <citation type="submission" date="2021-12" db="EMBL/GenBank/DDBJ databases">
        <authorList>
            <person name="King R."/>
        </authorList>
    </citation>
    <scope>NUCLEOTIDE SEQUENCE</scope>
</reference>
<dbReference type="InterPro" id="IPR006612">
    <property type="entry name" value="THAP_Znf"/>
</dbReference>
<organism evidence="8 9">
    <name type="scientific">Bemisia tabaci</name>
    <name type="common">Sweetpotato whitefly</name>
    <name type="synonym">Aleurodes tabaci</name>
    <dbReference type="NCBI Taxonomy" id="7038"/>
    <lineage>
        <taxon>Eukaryota</taxon>
        <taxon>Metazoa</taxon>
        <taxon>Ecdysozoa</taxon>
        <taxon>Arthropoda</taxon>
        <taxon>Hexapoda</taxon>
        <taxon>Insecta</taxon>
        <taxon>Pterygota</taxon>
        <taxon>Neoptera</taxon>
        <taxon>Paraneoptera</taxon>
        <taxon>Hemiptera</taxon>
        <taxon>Sternorrhyncha</taxon>
        <taxon>Aleyrodoidea</taxon>
        <taxon>Aleyrodidae</taxon>
        <taxon>Aleyrodinae</taxon>
        <taxon>Bemisia</taxon>
    </lineage>
</organism>
<sequence>MTDVYSYYCCFVPSCANTSSTAPGKIFITVPKKEEQRKAWSEAARLHKPLSEKCNYYCCDDHFNLAEDVANWSQYIFFKQQGLRLRIRLKPNVVPHIFRHQFLPKESPLIAGVNEARQCFDNAPSISRIVNHESVRVKNEASAITEDSCSENDTNDASDLNEVSSANTKEEEESVEANPVTESTTGDSAVENDTNIMSDFNKTSCSSTVKKKMVIVRMKPGENKVLDQYSGVNEQPKTKKRKMRGAT</sequence>
<dbReference type="SMART" id="SM00980">
    <property type="entry name" value="THAP"/>
    <property type="match status" value="1"/>
</dbReference>
<evidence type="ECO:0000256" key="5">
    <source>
        <dbReference type="PROSITE-ProRule" id="PRU00309"/>
    </source>
</evidence>
<gene>
    <name evidence="8" type="ORF">BEMITA_LOCUS7764</name>
</gene>
<evidence type="ECO:0000256" key="4">
    <source>
        <dbReference type="ARBA" id="ARBA00023125"/>
    </source>
</evidence>
<dbReference type="KEGG" id="btab:109031582"/>
<dbReference type="Proteomes" id="UP001152759">
    <property type="component" value="Chromosome 4"/>
</dbReference>
<keyword evidence="1" id="KW-0479">Metal-binding</keyword>
<evidence type="ECO:0000313" key="8">
    <source>
        <dbReference type="EMBL" id="CAH0388881.1"/>
    </source>
</evidence>
<protein>
    <recommendedName>
        <fullName evidence="7">THAP-type domain-containing protein</fullName>
    </recommendedName>
</protein>
<dbReference type="PANTHER" id="PTHR46600:SF11">
    <property type="entry name" value="THAP DOMAIN-CONTAINING PROTEIN 10"/>
    <property type="match status" value="1"/>
</dbReference>
<name>A0A9P0A8J1_BEMTA</name>
<evidence type="ECO:0000256" key="1">
    <source>
        <dbReference type="ARBA" id="ARBA00022723"/>
    </source>
</evidence>
<dbReference type="PROSITE" id="PS50950">
    <property type="entry name" value="ZF_THAP"/>
    <property type="match status" value="1"/>
</dbReference>
<dbReference type="Pfam" id="PF05485">
    <property type="entry name" value="THAP"/>
    <property type="match status" value="1"/>
</dbReference>
<evidence type="ECO:0000313" key="9">
    <source>
        <dbReference type="Proteomes" id="UP001152759"/>
    </source>
</evidence>
<feature type="compositionally biased region" description="Polar residues" evidence="6">
    <location>
        <begin position="180"/>
        <end position="193"/>
    </location>
</feature>
<feature type="compositionally biased region" description="Basic residues" evidence="6">
    <location>
        <begin position="238"/>
        <end position="247"/>
    </location>
</feature>
<proteinExistence type="predicted"/>
<dbReference type="PANTHER" id="PTHR46600">
    <property type="entry name" value="THAP DOMAIN-CONTAINING"/>
    <property type="match status" value="1"/>
</dbReference>
<dbReference type="EMBL" id="OU963865">
    <property type="protein sequence ID" value="CAH0388881.1"/>
    <property type="molecule type" value="Genomic_DNA"/>
</dbReference>